<evidence type="ECO:0000256" key="12">
    <source>
        <dbReference type="ARBA" id="ARBA00022777"/>
    </source>
</evidence>
<dbReference type="GO" id="GO:0005524">
    <property type="term" value="F:ATP binding"/>
    <property type="evidence" value="ECO:0007669"/>
    <property type="project" value="UniProtKB-UniRule"/>
</dbReference>
<dbReference type="FunFam" id="3.80.10.10:FF:000041">
    <property type="entry name" value="LRR receptor-like serine/threonine-protein kinase ERECTA"/>
    <property type="match status" value="1"/>
</dbReference>
<dbReference type="Gene3D" id="3.30.200.20">
    <property type="entry name" value="Phosphorylase Kinase, domain 1"/>
    <property type="match status" value="1"/>
</dbReference>
<feature type="signal peptide" evidence="22">
    <location>
        <begin position="1"/>
        <end position="18"/>
    </location>
</feature>
<dbReference type="InterPro" id="IPR003591">
    <property type="entry name" value="Leu-rich_rpt_typical-subtyp"/>
</dbReference>
<evidence type="ECO:0000256" key="21">
    <source>
        <dbReference type="SAM" id="Phobius"/>
    </source>
</evidence>
<dbReference type="FunFam" id="3.80.10.10:FF:000111">
    <property type="entry name" value="LRR receptor-like serine/threonine-protein kinase ERECTA"/>
    <property type="match status" value="1"/>
</dbReference>
<evidence type="ECO:0000256" key="9">
    <source>
        <dbReference type="ARBA" id="ARBA00022729"/>
    </source>
</evidence>
<evidence type="ECO:0000256" key="2">
    <source>
        <dbReference type="ARBA" id="ARBA00009592"/>
    </source>
</evidence>
<dbReference type="PROSITE" id="PS51450">
    <property type="entry name" value="LRR"/>
    <property type="match status" value="1"/>
</dbReference>
<dbReference type="OrthoDB" id="676979at2759"/>
<accession>A0A2U1QES2</accession>
<dbReference type="SUPFAM" id="SSF52058">
    <property type="entry name" value="L domain-like"/>
    <property type="match status" value="1"/>
</dbReference>
<dbReference type="PANTHER" id="PTHR27000">
    <property type="entry name" value="LEUCINE-RICH REPEAT RECEPTOR-LIKE PROTEIN KINASE FAMILY PROTEIN-RELATED"/>
    <property type="match status" value="1"/>
</dbReference>
<evidence type="ECO:0000256" key="15">
    <source>
        <dbReference type="ARBA" id="ARBA00023136"/>
    </source>
</evidence>
<evidence type="ECO:0000256" key="22">
    <source>
        <dbReference type="SAM" id="SignalP"/>
    </source>
</evidence>
<proteinExistence type="inferred from homology"/>
<dbReference type="Pfam" id="PF00560">
    <property type="entry name" value="LRR_1"/>
    <property type="match status" value="6"/>
</dbReference>
<evidence type="ECO:0000256" key="6">
    <source>
        <dbReference type="ARBA" id="ARBA00022614"/>
    </source>
</evidence>
<dbReference type="GO" id="GO:0006952">
    <property type="term" value="P:defense response"/>
    <property type="evidence" value="ECO:0007669"/>
    <property type="project" value="UniProtKB-ARBA"/>
</dbReference>
<evidence type="ECO:0000256" key="19">
    <source>
        <dbReference type="ARBA" id="ARBA00048679"/>
    </source>
</evidence>
<dbReference type="PANTHER" id="PTHR27000:SF585">
    <property type="entry name" value="LEUCINE-RICH REPEAT RECEPTOR-LIKE PROTEIN KINASE PEPR1"/>
    <property type="match status" value="1"/>
</dbReference>
<evidence type="ECO:0000256" key="11">
    <source>
        <dbReference type="ARBA" id="ARBA00022741"/>
    </source>
</evidence>
<evidence type="ECO:0000256" key="5">
    <source>
        <dbReference type="ARBA" id="ARBA00022527"/>
    </source>
</evidence>
<dbReference type="Gene3D" id="3.80.10.10">
    <property type="entry name" value="Ribonuclease Inhibitor"/>
    <property type="match status" value="3"/>
</dbReference>
<evidence type="ECO:0000256" key="10">
    <source>
        <dbReference type="ARBA" id="ARBA00022737"/>
    </source>
</evidence>
<evidence type="ECO:0000256" key="8">
    <source>
        <dbReference type="ARBA" id="ARBA00022692"/>
    </source>
</evidence>
<organism evidence="24 25">
    <name type="scientific">Artemisia annua</name>
    <name type="common">Sweet wormwood</name>
    <dbReference type="NCBI Taxonomy" id="35608"/>
    <lineage>
        <taxon>Eukaryota</taxon>
        <taxon>Viridiplantae</taxon>
        <taxon>Streptophyta</taxon>
        <taxon>Embryophyta</taxon>
        <taxon>Tracheophyta</taxon>
        <taxon>Spermatophyta</taxon>
        <taxon>Magnoliopsida</taxon>
        <taxon>eudicotyledons</taxon>
        <taxon>Gunneridae</taxon>
        <taxon>Pentapetalae</taxon>
        <taxon>asterids</taxon>
        <taxon>campanulids</taxon>
        <taxon>Asterales</taxon>
        <taxon>Asteraceae</taxon>
        <taxon>Asteroideae</taxon>
        <taxon>Anthemideae</taxon>
        <taxon>Artemisiinae</taxon>
        <taxon>Artemisia</taxon>
    </lineage>
</organism>
<evidence type="ECO:0000256" key="7">
    <source>
        <dbReference type="ARBA" id="ARBA00022679"/>
    </source>
</evidence>
<keyword evidence="5" id="KW-0723">Serine/threonine-protein kinase</keyword>
<dbReference type="GO" id="GO:0051707">
    <property type="term" value="P:response to other organism"/>
    <property type="evidence" value="ECO:0007669"/>
    <property type="project" value="UniProtKB-ARBA"/>
</dbReference>
<dbReference type="PROSITE" id="PS50011">
    <property type="entry name" value="PROTEIN_KINASE_DOM"/>
    <property type="match status" value="1"/>
</dbReference>
<dbReference type="InterPro" id="IPR017441">
    <property type="entry name" value="Protein_kinase_ATP_BS"/>
</dbReference>
<dbReference type="InterPro" id="IPR000719">
    <property type="entry name" value="Prot_kinase_dom"/>
</dbReference>
<evidence type="ECO:0000256" key="20">
    <source>
        <dbReference type="PROSITE-ProRule" id="PRU10141"/>
    </source>
</evidence>
<evidence type="ECO:0000256" key="4">
    <source>
        <dbReference type="ARBA" id="ARBA00022475"/>
    </source>
</evidence>
<keyword evidence="4" id="KW-1003">Cell membrane</keyword>
<keyword evidence="6" id="KW-0433">Leucine-rich repeat</keyword>
<dbReference type="Gene3D" id="1.10.510.10">
    <property type="entry name" value="Transferase(Phosphotransferase) domain 1"/>
    <property type="match status" value="1"/>
</dbReference>
<keyword evidence="15 21" id="KW-0472">Membrane</keyword>
<protein>
    <recommendedName>
        <fullName evidence="3">non-specific serine/threonine protein kinase</fullName>
        <ecNumber evidence="3">2.7.11.1</ecNumber>
    </recommendedName>
</protein>
<dbReference type="SUPFAM" id="SSF56112">
    <property type="entry name" value="Protein kinase-like (PK-like)"/>
    <property type="match status" value="1"/>
</dbReference>
<keyword evidence="16" id="KW-0675">Receptor</keyword>
<evidence type="ECO:0000256" key="1">
    <source>
        <dbReference type="ARBA" id="ARBA00004251"/>
    </source>
</evidence>
<feature type="transmembrane region" description="Helical" evidence="21">
    <location>
        <begin position="674"/>
        <end position="699"/>
    </location>
</feature>
<dbReference type="Pfam" id="PF00069">
    <property type="entry name" value="Pkinase"/>
    <property type="match status" value="1"/>
</dbReference>
<reference evidence="24 25" key="1">
    <citation type="journal article" date="2018" name="Mol. Plant">
        <title>The genome of Artemisia annua provides insight into the evolution of Asteraceae family and artemisinin biosynthesis.</title>
        <authorList>
            <person name="Shen Q."/>
            <person name="Zhang L."/>
            <person name="Liao Z."/>
            <person name="Wang S."/>
            <person name="Yan T."/>
            <person name="Shi P."/>
            <person name="Liu M."/>
            <person name="Fu X."/>
            <person name="Pan Q."/>
            <person name="Wang Y."/>
            <person name="Lv Z."/>
            <person name="Lu X."/>
            <person name="Zhang F."/>
            <person name="Jiang W."/>
            <person name="Ma Y."/>
            <person name="Chen M."/>
            <person name="Hao X."/>
            <person name="Li L."/>
            <person name="Tang Y."/>
            <person name="Lv G."/>
            <person name="Zhou Y."/>
            <person name="Sun X."/>
            <person name="Brodelius P.E."/>
            <person name="Rose J.K.C."/>
            <person name="Tang K."/>
        </authorList>
    </citation>
    <scope>NUCLEOTIDE SEQUENCE [LARGE SCALE GENOMIC DNA]</scope>
    <source>
        <strain evidence="25">cv. Huhao1</strain>
        <tissue evidence="24">Leaf</tissue>
    </source>
</reference>
<dbReference type="AlphaFoldDB" id="A0A2U1QES2"/>
<comment type="caution">
    <text evidence="24">The sequence shown here is derived from an EMBL/GenBank/DDBJ whole genome shotgun (WGS) entry which is preliminary data.</text>
</comment>
<dbReference type="FunFam" id="3.30.200.20:FF:000260">
    <property type="entry name" value="LRR receptor-like serine/threonine-protein kinase RPK2"/>
    <property type="match status" value="1"/>
</dbReference>
<dbReference type="SMART" id="SM00369">
    <property type="entry name" value="LRR_TYP"/>
    <property type="match status" value="9"/>
</dbReference>
<comment type="similarity">
    <text evidence="2">Belongs to the RLP family.</text>
</comment>
<keyword evidence="10" id="KW-0677">Repeat</keyword>
<gene>
    <name evidence="24" type="ORF">CTI12_AA037750</name>
</gene>
<evidence type="ECO:0000313" key="24">
    <source>
        <dbReference type="EMBL" id="PWA96488.1"/>
    </source>
</evidence>
<evidence type="ECO:0000256" key="17">
    <source>
        <dbReference type="ARBA" id="ARBA00023180"/>
    </source>
</evidence>
<keyword evidence="11 20" id="KW-0547">Nucleotide-binding</keyword>
<feature type="chain" id="PRO_5015446715" description="non-specific serine/threonine protein kinase" evidence="22">
    <location>
        <begin position="19"/>
        <end position="978"/>
    </location>
</feature>
<keyword evidence="13 20" id="KW-0067">ATP-binding</keyword>
<evidence type="ECO:0000256" key="14">
    <source>
        <dbReference type="ARBA" id="ARBA00022989"/>
    </source>
</evidence>
<comment type="subcellular location">
    <subcellularLocation>
        <location evidence="1">Cell membrane</location>
        <topology evidence="1">Single-pass type I membrane protein</topology>
    </subcellularLocation>
</comment>
<dbReference type="InterPro" id="IPR011009">
    <property type="entry name" value="Kinase-like_dom_sf"/>
</dbReference>
<dbReference type="InterPro" id="IPR032675">
    <property type="entry name" value="LRR_dom_sf"/>
</dbReference>
<comment type="catalytic activity">
    <reaction evidence="18">
        <text>L-threonyl-[protein] + ATP = O-phospho-L-threonyl-[protein] + ADP + H(+)</text>
        <dbReference type="Rhea" id="RHEA:46608"/>
        <dbReference type="Rhea" id="RHEA-COMP:11060"/>
        <dbReference type="Rhea" id="RHEA-COMP:11605"/>
        <dbReference type="ChEBI" id="CHEBI:15378"/>
        <dbReference type="ChEBI" id="CHEBI:30013"/>
        <dbReference type="ChEBI" id="CHEBI:30616"/>
        <dbReference type="ChEBI" id="CHEBI:61977"/>
        <dbReference type="ChEBI" id="CHEBI:456216"/>
        <dbReference type="EC" id="2.7.11.1"/>
    </reaction>
</comment>
<keyword evidence="14 21" id="KW-1133">Transmembrane helix</keyword>
<name>A0A2U1QES2_ARTAN</name>
<dbReference type="PROSITE" id="PS00107">
    <property type="entry name" value="PROTEIN_KINASE_ATP"/>
    <property type="match status" value="1"/>
</dbReference>
<evidence type="ECO:0000259" key="23">
    <source>
        <dbReference type="PROSITE" id="PS50011"/>
    </source>
</evidence>
<keyword evidence="12" id="KW-0418">Kinase</keyword>
<keyword evidence="7" id="KW-0808">Transferase</keyword>
<comment type="catalytic activity">
    <reaction evidence="19">
        <text>L-seryl-[protein] + ATP = O-phospho-L-seryl-[protein] + ADP + H(+)</text>
        <dbReference type="Rhea" id="RHEA:17989"/>
        <dbReference type="Rhea" id="RHEA-COMP:9863"/>
        <dbReference type="Rhea" id="RHEA-COMP:11604"/>
        <dbReference type="ChEBI" id="CHEBI:15378"/>
        <dbReference type="ChEBI" id="CHEBI:29999"/>
        <dbReference type="ChEBI" id="CHEBI:30616"/>
        <dbReference type="ChEBI" id="CHEBI:83421"/>
        <dbReference type="ChEBI" id="CHEBI:456216"/>
        <dbReference type="EC" id="2.7.11.1"/>
    </reaction>
</comment>
<dbReference type="Proteomes" id="UP000245207">
    <property type="component" value="Unassembled WGS sequence"/>
</dbReference>
<keyword evidence="8 21" id="KW-0812">Transmembrane</keyword>
<evidence type="ECO:0000256" key="18">
    <source>
        <dbReference type="ARBA" id="ARBA00047899"/>
    </source>
</evidence>
<dbReference type="FunFam" id="3.80.10.10:FF:000095">
    <property type="entry name" value="LRR receptor-like serine/threonine-protein kinase GSO1"/>
    <property type="match status" value="2"/>
</dbReference>
<dbReference type="InterPro" id="IPR001611">
    <property type="entry name" value="Leu-rich_rpt"/>
</dbReference>
<dbReference type="EMBL" id="PKPP01000174">
    <property type="protein sequence ID" value="PWA96488.1"/>
    <property type="molecule type" value="Genomic_DNA"/>
</dbReference>
<feature type="domain" description="Protein kinase" evidence="23">
    <location>
        <begin position="736"/>
        <end position="978"/>
    </location>
</feature>
<dbReference type="EC" id="2.7.11.1" evidence="3"/>
<evidence type="ECO:0000256" key="16">
    <source>
        <dbReference type="ARBA" id="ARBA00023170"/>
    </source>
</evidence>
<keyword evidence="17" id="KW-0325">Glycoprotein</keyword>
<dbReference type="Pfam" id="PF13855">
    <property type="entry name" value="LRR_8"/>
    <property type="match status" value="2"/>
</dbReference>
<dbReference type="GO" id="GO:0004674">
    <property type="term" value="F:protein serine/threonine kinase activity"/>
    <property type="evidence" value="ECO:0007669"/>
    <property type="project" value="UniProtKB-KW"/>
</dbReference>
<evidence type="ECO:0000256" key="13">
    <source>
        <dbReference type="ARBA" id="ARBA00022840"/>
    </source>
</evidence>
<feature type="binding site" evidence="20">
    <location>
        <position position="766"/>
    </location>
    <ligand>
        <name>ATP</name>
        <dbReference type="ChEBI" id="CHEBI:30616"/>
    </ligand>
</feature>
<dbReference type="GO" id="GO:0005886">
    <property type="term" value="C:plasma membrane"/>
    <property type="evidence" value="ECO:0007669"/>
    <property type="project" value="UniProtKB-SubCell"/>
</dbReference>
<keyword evidence="25" id="KW-1185">Reference proteome</keyword>
<dbReference type="STRING" id="35608.A0A2U1QES2"/>
<evidence type="ECO:0000256" key="3">
    <source>
        <dbReference type="ARBA" id="ARBA00012513"/>
    </source>
</evidence>
<dbReference type="InterPro" id="IPR001245">
    <property type="entry name" value="Ser-Thr/Tyr_kinase_cat_dom"/>
</dbReference>
<keyword evidence="9 22" id="KW-0732">Signal</keyword>
<dbReference type="Pfam" id="PF07714">
    <property type="entry name" value="PK_Tyr_Ser-Thr"/>
    <property type="match status" value="1"/>
</dbReference>
<dbReference type="SUPFAM" id="SSF52047">
    <property type="entry name" value="RNI-like"/>
    <property type="match status" value="1"/>
</dbReference>
<evidence type="ECO:0000313" key="25">
    <source>
        <dbReference type="Proteomes" id="UP000245207"/>
    </source>
</evidence>
<sequence length="978" mass="107597">MTFLTKVLVLSWLKQLDSQISGEIGPEISHLSQLKSLNLSVNHFSGPIPSQIGDCTRLQHLDLSVNSLSGNIPSTLGNLLTLKNLNLADNLLNGSIPKSIFHIPTLKLLALSLNRLTGFIPSNLGNATMLQILVIGNNQFTGSLPFSINNLENLTYLDASSAGLEGEIPLGYGGCKKLKYLDLSFNQFASLPPQLGNCTNLGQFSVVGSRLTGTIPSSFGQLTNMSLLYLSGNFLSGKIPPEIGNCTSLSDLQVDTNQLEGRIPSELGMLNLTSLSLFTNRLTGEVPMSIWKITSLEYLFLHENSLFGELPVEVSELKQLRNFTLFSNNFSGMIPQSLGLHTTQLILVDFEHNSFNGPIPPNLCSGKQLVKLFLGFNTLHGTIPDDIRNCPTLTRLILYDNNLSGLLPNVWANPNLLYLDLSNNYFTGQIPATFVDKLTNITEINLSMNRISGVLPQELGNLLQLQALNLSYNALEGPLPSQLANCTKMLKFDASHNMFNGSIPTALRTMYGLLTLDLSENHLTGGIPSSISQLQSLIELRLGGNSLGGTIPSAIEELKKLGILNISTNGLTGDIPSGFSKLETLEQLDASHNHLTGTLASLAEIHVLTQVNISYNLFTGQIPASLLNSSFYSFVGNPGLCIDCVHNNCDANLTRNLRRCTGASSRKQKGLTKFLTGMVALGTSALLFAIVVLTGLFILQCRRQREKHDTEEMYNDKEEEDDDTLFRKVMRATEDLDDRHIIGRGAHGTVYKASLGSQDGVYAVKKLMFGGSDQERNKSMVREIETVGKVRHKNLVRLEEYWIRKDYGLLLYRYMNNGSLHDILHEVTLRGTIGYIAPEYAFTSTRTMESDVYSYGVVLLELITRKKAADDSFADDDAGFDIVRWAQSVWSESKQIELVVDRGLCDNMHDSIVIREQVTQVLHVALSCTEREPSRRPSMTEVVRQLENVLYAPANHSAEEDQGGPSGTPVHEIIELAS</sequence>